<dbReference type="InterPro" id="IPR036188">
    <property type="entry name" value="FAD/NAD-bd_sf"/>
</dbReference>
<dbReference type="Pfam" id="PF00732">
    <property type="entry name" value="GMC_oxred_N"/>
    <property type="match status" value="1"/>
</dbReference>
<evidence type="ECO:0000256" key="3">
    <source>
        <dbReference type="ARBA" id="ARBA00022630"/>
    </source>
</evidence>
<comment type="similarity">
    <text evidence="2 5">Belongs to the GMC oxidoreductase family.</text>
</comment>
<evidence type="ECO:0000256" key="1">
    <source>
        <dbReference type="ARBA" id="ARBA00001974"/>
    </source>
</evidence>
<dbReference type="EMBL" id="OU893346">
    <property type="protein sequence ID" value="CAG9786286.1"/>
    <property type="molecule type" value="Genomic_DNA"/>
</dbReference>
<organism evidence="7 8">
    <name type="scientific">Diatraea saccharalis</name>
    <name type="common">sugarcane borer</name>
    <dbReference type="NCBI Taxonomy" id="40085"/>
    <lineage>
        <taxon>Eukaryota</taxon>
        <taxon>Metazoa</taxon>
        <taxon>Ecdysozoa</taxon>
        <taxon>Arthropoda</taxon>
        <taxon>Hexapoda</taxon>
        <taxon>Insecta</taxon>
        <taxon>Pterygota</taxon>
        <taxon>Neoptera</taxon>
        <taxon>Endopterygota</taxon>
        <taxon>Lepidoptera</taxon>
        <taxon>Glossata</taxon>
        <taxon>Ditrysia</taxon>
        <taxon>Pyraloidea</taxon>
        <taxon>Crambidae</taxon>
        <taxon>Crambinae</taxon>
        <taxon>Diatraea</taxon>
    </lineage>
</organism>
<dbReference type="InterPro" id="IPR000172">
    <property type="entry name" value="GMC_OxRdtase_N"/>
</dbReference>
<dbReference type="InterPro" id="IPR012132">
    <property type="entry name" value="GMC_OxRdtase"/>
</dbReference>
<dbReference type="Proteomes" id="UP001153714">
    <property type="component" value="Chromosome 15"/>
</dbReference>
<keyword evidence="8" id="KW-1185">Reference proteome</keyword>
<reference evidence="7" key="2">
    <citation type="submission" date="2022-10" db="EMBL/GenBank/DDBJ databases">
        <authorList>
            <consortium name="ENA_rothamsted_submissions"/>
            <consortium name="culmorum"/>
            <person name="King R."/>
        </authorList>
    </citation>
    <scope>NUCLEOTIDE SEQUENCE</scope>
</reference>
<keyword evidence="3 5" id="KW-0285">Flavoprotein</keyword>
<sequence length="304" mass="33552">MTSKKNRSDINGSVCLSPSTGVAPQTFAAAIQFFTAAQCLLHQNIQPDDEVTDNSKFDFIIIGGGSAGCVLASRLSEVKKWKVLLIEAGSHPPIESAIPGLTGAVFGTKNDWKYFTENNKVIDQALLNGSVYWPRGKMLGGSSSINAMFYVRGNTYDYQRWYDAGNKDWHPKIVANYFEKAESLQDQKLLKDPSIRNFYGRNGPLTVNTFNGTYRDASKKVLDSWDEIGIKTVDDLNKANVLGSGISRVTAGDGRRASTDYTYLNPVRNRDNLYVLTDTLVTKVLIDKETKVAEGVEVERNGAN</sequence>
<evidence type="ECO:0000313" key="8">
    <source>
        <dbReference type="Proteomes" id="UP001153714"/>
    </source>
</evidence>
<dbReference type="PROSITE" id="PS00623">
    <property type="entry name" value="GMC_OXRED_1"/>
    <property type="match status" value="1"/>
</dbReference>
<dbReference type="SUPFAM" id="SSF51905">
    <property type="entry name" value="FAD/NAD(P)-binding domain"/>
    <property type="match status" value="1"/>
</dbReference>
<dbReference type="OrthoDB" id="269227at2759"/>
<name>A0A9N9QZE5_9NEOP</name>
<dbReference type="Gene3D" id="3.50.50.60">
    <property type="entry name" value="FAD/NAD(P)-binding domain"/>
    <property type="match status" value="1"/>
</dbReference>
<evidence type="ECO:0000256" key="4">
    <source>
        <dbReference type="ARBA" id="ARBA00022827"/>
    </source>
</evidence>
<dbReference type="Gene3D" id="3.30.560.10">
    <property type="entry name" value="Glucose Oxidase, domain 3"/>
    <property type="match status" value="1"/>
</dbReference>
<dbReference type="PANTHER" id="PTHR11552">
    <property type="entry name" value="GLUCOSE-METHANOL-CHOLINE GMC OXIDOREDUCTASE"/>
    <property type="match status" value="1"/>
</dbReference>
<dbReference type="AlphaFoldDB" id="A0A9N9QZE5"/>
<protein>
    <recommendedName>
        <fullName evidence="6">Glucose-methanol-choline oxidoreductase N-terminal domain-containing protein</fullName>
    </recommendedName>
</protein>
<dbReference type="PANTHER" id="PTHR11552:SF147">
    <property type="entry name" value="CHOLINE DEHYDROGENASE, MITOCHONDRIAL"/>
    <property type="match status" value="1"/>
</dbReference>
<accession>A0A9N9QZE5</accession>
<proteinExistence type="inferred from homology"/>
<evidence type="ECO:0000256" key="5">
    <source>
        <dbReference type="RuleBase" id="RU003968"/>
    </source>
</evidence>
<dbReference type="GO" id="GO:0050660">
    <property type="term" value="F:flavin adenine dinucleotide binding"/>
    <property type="evidence" value="ECO:0007669"/>
    <property type="project" value="InterPro"/>
</dbReference>
<evidence type="ECO:0000256" key="2">
    <source>
        <dbReference type="ARBA" id="ARBA00010790"/>
    </source>
</evidence>
<gene>
    <name evidence="7" type="ORF">DIATSA_LOCUS4251</name>
</gene>
<keyword evidence="4 5" id="KW-0274">FAD</keyword>
<evidence type="ECO:0000259" key="6">
    <source>
        <dbReference type="PROSITE" id="PS00623"/>
    </source>
</evidence>
<feature type="domain" description="Glucose-methanol-choline oxidoreductase N-terminal" evidence="6">
    <location>
        <begin position="136"/>
        <end position="159"/>
    </location>
</feature>
<dbReference type="GO" id="GO:0016614">
    <property type="term" value="F:oxidoreductase activity, acting on CH-OH group of donors"/>
    <property type="evidence" value="ECO:0007669"/>
    <property type="project" value="InterPro"/>
</dbReference>
<evidence type="ECO:0000313" key="7">
    <source>
        <dbReference type="EMBL" id="CAG9786286.1"/>
    </source>
</evidence>
<comment type="cofactor">
    <cofactor evidence="1">
        <name>FAD</name>
        <dbReference type="ChEBI" id="CHEBI:57692"/>
    </cofactor>
</comment>
<reference evidence="7" key="1">
    <citation type="submission" date="2021-12" db="EMBL/GenBank/DDBJ databases">
        <authorList>
            <person name="King R."/>
        </authorList>
    </citation>
    <scope>NUCLEOTIDE SEQUENCE</scope>
</reference>